<dbReference type="InterPro" id="IPR043154">
    <property type="entry name" value="Sec-1-like_dom1"/>
</dbReference>
<accession>A0ABQ8TFU4</accession>
<dbReference type="PANTHER" id="PTHR11679">
    <property type="entry name" value="VESICLE PROTEIN SORTING-ASSOCIATED"/>
    <property type="match status" value="1"/>
</dbReference>
<organism evidence="3 4">
    <name type="scientific">Periplaneta americana</name>
    <name type="common">American cockroach</name>
    <name type="synonym">Blatta americana</name>
    <dbReference type="NCBI Taxonomy" id="6978"/>
    <lineage>
        <taxon>Eukaryota</taxon>
        <taxon>Metazoa</taxon>
        <taxon>Ecdysozoa</taxon>
        <taxon>Arthropoda</taxon>
        <taxon>Hexapoda</taxon>
        <taxon>Insecta</taxon>
        <taxon>Pterygota</taxon>
        <taxon>Neoptera</taxon>
        <taxon>Polyneoptera</taxon>
        <taxon>Dictyoptera</taxon>
        <taxon>Blattodea</taxon>
        <taxon>Blattoidea</taxon>
        <taxon>Blattidae</taxon>
        <taxon>Blattinae</taxon>
        <taxon>Periplaneta</taxon>
    </lineage>
</organism>
<reference evidence="3 4" key="1">
    <citation type="journal article" date="2022" name="Allergy">
        <title>Genome assembly and annotation of Periplaneta americana reveal a comprehensive cockroach allergen profile.</title>
        <authorList>
            <person name="Wang L."/>
            <person name="Xiong Q."/>
            <person name="Saelim N."/>
            <person name="Wang L."/>
            <person name="Nong W."/>
            <person name="Wan A.T."/>
            <person name="Shi M."/>
            <person name="Liu X."/>
            <person name="Cao Q."/>
            <person name="Hui J.H.L."/>
            <person name="Sookrung N."/>
            <person name="Leung T.F."/>
            <person name="Tungtrongchitr A."/>
            <person name="Tsui S.K.W."/>
        </authorList>
    </citation>
    <scope>NUCLEOTIDE SEQUENCE [LARGE SCALE GENOMIC DNA]</scope>
    <source>
        <strain evidence="3">PWHHKU_190912</strain>
    </source>
</reference>
<dbReference type="Gene3D" id="3.40.50.1910">
    <property type="match status" value="3"/>
</dbReference>
<feature type="region of interest" description="Disordered" evidence="2">
    <location>
        <begin position="570"/>
        <end position="590"/>
    </location>
</feature>
<evidence type="ECO:0000313" key="4">
    <source>
        <dbReference type="Proteomes" id="UP001148838"/>
    </source>
</evidence>
<dbReference type="SUPFAM" id="SSF56815">
    <property type="entry name" value="Sec1/munc18-like (SM) proteins"/>
    <property type="match status" value="1"/>
</dbReference>
<sequence length="657" mass="73644">MATTALARREHDKIDYCMKMSSHLSGGKVNVAQVQEYARKELLQLLGKCDGSKAIVWDESLAGPVGLVAKYSLLRENEVLKMFPLRAGSLPPANVRNIIFITRPQLHLMDLVADNVYGEAREERSSGYKKEFHLFFVPRKSLLCEKWLKVEWLAEWGIRSSEHFILVLFWVLQNRGVFGNFTFIEEFSCDLFPFDSDLMSMELESAFKEYYLESDPTCLYQAAQAIMTLQQLFGVIPRISGKGPAAKQVWELMCRLARKQPVSGQVAQSQIDHLLLLDRGVDLLTPLATQLTYEGLIDEIFSINNTTAQFPPERFTKADDGPGDISAEKKQIILNSGEELFAEIRDKNFNAVGPALSRKAKLISSQFEERHGEKTVQEIKQFVARLPHMMATKASLATHTTIAELIKEVTDSTSFLESLQTEQEFMNGIDTDKVHPHIEDCIAQKEPLVKVLRLICMQSVTNSGLKPKVLEHYKREIIQTYGFQHILSLANLENAGLIKLQQGSRQYTVLRKTLRLTVEDGSEIAPTDISYVHSVYAPVSVRLAQHLVRPNGWRGLQDVLGLLPGPTVEESQALPAGHGPRRGSISSQSSQSDTPRVVLVFFLGGCTFAEVSALRFLSQQEDSLVEFLVATTKLINGNSFLKSLMEPLGPDIPPPRQ</sequence>
<comment type="caution">
    <text evidence="3">The sequence shown here is derived from an EMBL/GenBank/DDBJ whole genome shotgun (WGS) entry which is preliminary data.</text>
</comment>
<evidence type="ECO:0000256" key="2">
    <source>
        <dbReference type="SAM" id="MobiDB-lite"/>
    </source>
</evidence>
<keyword evidence="4" id="KW-1185">Reference proteome</keyword>
<comment type="similarity">
    <text evidence="1">Belongs to the STXBP/unc-18/SEC1 family.</text>
</comment>
<gene>
    <name evidence="3" type="ORF">ANN_07255</name>
</gene>
<dbReference type="EMBL" id="JAJSOF020000011">
    <property type="protein sequence ID" value="KAJ4445449.1"/>
    <property type="molecule type" value="Genomic_DNA"/>
</dbReference>
<protein>
    <recommendedName>
        <fullName evidence="5">Vacuolar protein sorting-associated protein 33A</fullName>
    </recommendedName>
</protein>
<dbReference type="Gene3D" id="1.25.40.850">
    <property type="match status" value="1"/>
</dbReference>
<dbReference type="InterPro" id="IPR036045">
    <property type="entry name" value="Sec1-like_sf"/>
</dbReference>
<dbReference type="Pfam" id="PF00995">
    <property type="entry name" value="Sec1"/>
    <property type="match status" value="1"/>
</dbReference>
<evidence type="ECO:0000313" key="3">
    <source>
        <dbReference type="EMBL" id="KAJ4445449.1"/>
    </source>
</evidence>
<name>A0ABQ8TFU4_PERAM</name>
<dbReference type="InterPro" id="IPR001619">
    <property type="entry name" value="Sec1-like"/>
</dbReference>
<proteinExistence type="inferred from homology"/>
<evidence type="ECO:0008006" key="5">
    <source>
        <dbReference type="Google" id="ProtNLM"/>
    </source>
</evidence>
<dbReference type="InterPro" id="IPR027482">
    <property type="entry name" value="Sec1-like_dom2"/>
</dbReference>
<evidence type="ECO:0000256" key="1">
    <source>
        <dbReference type="ARBA" id="ARBA00009884"/>
    </source>
</evidence>
<dbReference type="InterPro" id="IPR043155">
    <property type="entry name" value="VPS33_dom3b"/>
</dbReference>
<dbReference type="Gene3D" id="3.40.50.2060">
    <property type="match status" value="1"/>
</dbReference>
<dbReference type="Proteomes" id="UP001148838">
    <property type="component" value="Unassembled WGS sequence"/>
</dbReference>